<dbReference type="Proteomes" id="UP000199308">
    <property type="component" value="Unassembled WGS sequence"/>
</dbReference>
<dbReference type="InterPro" id="IPR014756">
    <property type="entry name" value="Ig_E-set"/>
</dbReference>
<evidence type="ECO:0000256" key="1">
    <source>
        <dbReference type="ARBA" id="ARBA00008061"/>
    </source>
</evidence>
<sequence>MKRSLTLITASLLAACSDAPVNNSLSPSEYSAHWISQDTLLVPSDQGENLTLVAQDQRIVFTRETDAIVDSNYPHLSAFSVYKANITDDAAKAALKTALVITNESQDYVSKVQKAGVIDLLYTAGENDANEYNQFGAMVKQDAVSFALWAPTAQSVKVKLYNKDKSLKHTQQLEEDAATGIWHLDTNQAVATDFYRYEVTTYHPQTHKVEVIDVTDPYSISLSTNSEFSQIVDLSSAQLKPEGWDNHVVPGINDPLDNIFYELHIRDFSASDKTQPAADQGKYAAFSNSETDGVKHITMLKEAGINTIHLLPAFDIGTVNEEPTQQFDQQSSISEICAIVPDFSLCDSDIDKQQSLQQVLVSAPSDTFAQDIVSQLRAHDKYNWGYDPFHYNVPEGSYAKDSDGYSRIIEFRQMVQTIHEMGMRVVMDVVYNHTHAAGLATNSVLDKVVPGYYHRLNPLTGAIEQSTCCDNTATEHAMMDKLMSDSLALWTEQYKIDGYRFDLMGHQPKAAMLAARDRVHAIDPDNYFYGEGWDFGEVAKDAIFEQASQSNLGGTDIGTFTDRLRDAVRGGAFNAQGEDIRKSQGIGSGLMHMENELIATDTRAKYDEYQDIIKLGLAANLKQFSFTSAQGNKVKGTDVPYGGTIAAYALKPADTINYVSKHDNQTLWDNNQYRLPYDTTTKQRVRIQAQNLSYPLLAQGIPFIHMGSELLRSKSFLRDSYDYSDWFNKVDFSYNTNNYNVGLPPAEKDEANWAIIRTLLEQNDGRDHVTKEDIVFSRDVFLDFVRVRMSSKLFRLNTAEQIVEKVDFIEGNNNVIAMRLSDSGEAQIDPTIDEIIVIFNPRTQPQRVSVEQAKAFELHPVQQAGSDDVVKQSKLLDAAIEVPALTTAVFVRKAS</sequence>
<dbReference type="STRING" id="349064.SAMN05660429_01061"/>
<evidence type="ECO:0000259" key="3">
    <source>
        <dbReference type="SMART" id="SM00642"/>
    </source>
</evidence>
<proteinExistence type="inferred from homology"/>
<dbReference type="SUPFAM" id="SSF81296">
    <property type="entry name" value="E set domains"/>
    <property type="match status" value="2"/>
</dbReference>
<dbReference type="SUPFAM" id="SSF51445">
    <property type="entry name" value="(Trans)glycosidases"/>
    <property type="match status" value="1"/>
</dbReference>
<gene>
    <name evidence="4" type="ORF">SAMN05660429_01061</name>
</gene>
<keyword evidence="2" id="KW-0378">Hydrolase</keyword>
<dbReference type="InterPro" id="IPR013780">
    <property type="entry name" value="Glyco_hydro_b"/>
</dbReference>
<dbReference type="SMART" id="SM00642">
    <property type="entry name" value="Aamy"/>
    <property type="match status" value="1"/>
</dbReference>
<reference evidence="4 5" key="1">
    <citation type="submission" date="2016-10" db="EMBL/GenBank/DDBJ databases">
        <authorList>
            <person name="de Groot N.N."/>
        </authorList>
    </citation>
    <scope>NUCLEOTIDE SEQUENCE [LARGE SCALE GENOMIC DNA]</scope>
    <source>
        <strain evidence="4 5">DSM 19706</strain>
    </source>
</reference>
<dbReference type="NCBIfam" id="TIGR02103">
    <property type="entry name" value="pullul_strch"/>
    <property type="match status" value="1"/>
</dbReference>
<dbReference type="Gene3D" id="3.20.20.80">
    <property type="entry name" value="Glycosidases"/>
    <property type="match status" value="1"/>
</dbReference>
<dbReference type="InterPro" id="IPR024561">
    <property type="entry name" value="Pullul_strch_C"/>
</dbReference>
<dbReference type="GO" id="GO:0051060">
    <property type="term" value="F:pullulanase activity"/>
    <property type="evidence" value="ECO:0007669"/>
    <property type="project" value="InterPro"/>
</dbReference>
<dbReference type="Gene3D" id="2.60.40.1180">
    <property type="entry name" value="Golgi alpha-mannosidase II"/>
    <property type="match status" value="1"/>
</dbReference>
<dbReference type="InterPro" id="IPR017853">
    <property type="entry name" value="GH"/>
</dbReference>
<dbReference type="InterPro" id="IPR004193">
    <property type="entry name" value="Glyco_hydro_13_N"/>
</dbReference>
<dbReference type="InterPro" id="IPR011839">
    <property type="entry name" value="Pullul_strch"/>
</dbReference>
<name>A0A1I0BUJ9_THASX</name>
<dbReference type="SUPFAM" id="SSF51011">
    <property type="entry name" value="Glycosyl hydrolase domain"/>
    <property type="match status" value="1"/>
</dbReference>
<accession>A0A1I0BUJ9</accession>
<comment type="similarity">
    <text evidence="1">Belongs to the glycosyl hydrolase 13 family.</text>
</comment>
<dbReference type="PANTHER" id="PTHR43002">
    <property type="entry name" value="GLYCOGEN DEBRANCHING ENZYME"/>
    <property type="match status" value="1"/>
</dbReference>
<dbReference type="InterPro" id="IPR013783">
    <property type="entry name" value="Ig-like_fold"/>
</dbReference>
<evidence type="ECO:0000256" key="2">
    <source>
        <dbReference type="ARBA" id="ARBA00023295"/>
    </source>
</evidence>
<dbReference type="EMBL" id="FOHK01000004">
    <property type="protein sequence ID" value="SET10738.1"/>
    <property type="molecule type" value="Genomic_DNA"/>
</dbReference>
<keyword evidence="5" id="KW-1185">Reference proteome</keyword>
<dbReference type="InterPro" id="IPR006047">
    <property type="entry name" value="GH13_cat_dom"/>
</dbReference>
<dbReference type="AlphaFoldDB" id="A0A1I0BUJ9"/>
<dbReference type="Pfam" id="PF11852">
    <property type="entry name" value="Pullul_strch_C"/>
    <property type="match status" value="1"/>
</dbReference>
<dbReference type="RefSeq" id="WP_177168853.1">
    <property type="nucleotide sequence ID" value="NZ_AP027363.1"/>
</dbReference>
<evidence type="ECO:0000313" key="5">
    <source>
        <dbReference type="Proteomes" id="UP000199308"/>
    </source>
</evidence>
<evidence type="ECO:0000313" key="4">
    <source>
        <dbReference type="EMBL" id="SET10738.1"/>
    </source>
</evidence>
<organism evidence="4 5">
    <name type="scientific">Thalassotalea agarivorans</name>
    <name type="common">Thalassomonas agarivorans</name>
    <dbReference type="NCBI Taxonomy" id="349064"/>
    <lineage>
        <taxon>Bacteria</taxon>
        <taxon>Pseudomonadati</taxon>
        <taxon>Pseudomonadota</taxon>
        <taxon>Gammaproteobacteria</taxon>
        <taxon>Alteromonadales</taxon>
        <taxon>Colwelliaceae</taxon>
        <taxon>Thalassotalea</taxon>
    </lineage>
</organism>
<protein>
    <submittedName>
        <fullName evidence="4">Alpha-1,6-glucosidases, pullulanase-type</fullName>
    </submittedName>
</protein>
<dbReference type="Pfam" id="PF02922">
    <property type="entry name" value="CBM_48"/>
    <property type="match status" value="1"/>
</dbReference>
<dbReference type="CDD" id="cd02860">
    <property type="entry name" value="E_set_Pullulanase"/>
    <property type="match status" value="1"/>
</dbReference>
<dbReference type="Gene3D" id="2.60.40.10">
    <property type="entry name" value="Immunoglobulins"/>
    <property type="match status" value="1"/>
</dbReference>
<dbReference type="PROSITE" id="PS51257">
    <property type="entry name" value="PROKAR_LIPOPROTEIN"/>
    <property type="match status" value="1"/>
</dbReference>
<feature type="domain" description="Glycosyl hydrolase family 13 catalytic" evidence="3">
    <location>
        <begin position="358"/>
        <end position="734"/>
    </location>
</feature>
<keyword evidence="2" id="KW-0326">Glycosidase</keyword>
<dbReference type="CDD" id="cd11341">
    <property type="entry name" value="AmyAc_Pullulanase_LD-like"/>
    <property type="match status" value="1"/>
</dbReference>
<dbReference type="GO" id="GO:0005975">
    <property type="term" value="P:carbohydrate metabolic process"/>
    <property type="evidence" value="ECO:0007669"/>
    <property type="project" value="InterPro"/>
</dbReference>